<evidence type="ECO:0000256" key="2">
    <source>
        <dbReference type="ARBA" id="ARBA00010186"/>
    </source>
</evidence>
<keyword evidence="4" id="KW-0813">Transport</keyword>
<gene>
    <name evidence="5" type="ORF">GOP47_0025437</name>
</gene>
<dbReference type="PANTHER" id="PTHR11225:SF4">
    <property type="entry name" value="NUCLEAR PORE COMPLEX PROTEIN NUP93"/>
    <property type="match status" value="1"/>
</dbReference>
<keyword evidence="4" id="KW-0906">Nuclear pore complex</keyword>
<evidence type="ECO:0000256" key="3">
    <source>
        <dbReference type="ARBA" id="ARBA00023242"/>
    </source>
</evidence>
<comment type="caution">
    <text evidence="5">The sequence shown here is derived from an EMBL/GenBank/DDBJ whole genome shotgun (WGS) entry which is preliminary data.</text>
</comment>
<sequence length="860" mass="95510">MAGDSDMRSWADLLHNSSQLLQAATPSAQFPPIQRSLDQLEALSKKLKARTSRLEAPSQAIAATRLLAREGINADQLTRDLKSFELKTSFEDVFPVEATTVEEYLQQVHEMTMLSAIQEAQRDNIRAFNDYMMKALEDDWQKEKRDFLHTLNRLPLNPPQSGGAPCLGTRQSMQNQIVCIGSKSSQDMPMYTSGNDSILERKAAVYGSVVAKLNACREHGIPFNVAVAFGEACESLGEDIHVSKSVTMRKIWNLVKCLLSEEVEKSKTLTRKMLLILGARHHLEEGHEKYIRDTIQSHPAQAALGGSTGNLQLIRAFLRVRLRDQGALDFDAQHLGRQPPIDTTWHQIFFCLRTGYYKEAKEIAESSRASRTFASQLSEWISTQGLVSGLTVEAAIEECDRMMRAGERPGRAGTDKYKLLVYVIVSGSRQLMDKLLRETPSLFNTIEDFLWFNLAVARDGSSTSSHSSSVGVQWYTIEDLQSYLLKFEPSYYTRNGRDPLVYPYVLFLSLQLHAAVSYLVNESGDNKIDAVHIAIAIADKGVLVTETSSAQTPGSMDSVAEIAGIIRYYGLSYKRQGNLPLALEYYAQAAAAMGGGVTSWNGQTSIHLSRQLQMMLKQLLSEILLSDGGVHLLLGVFGTGSEGSLKRFFPDSQVQQRFLFDVAYQCQESGQYEKAIELLKRVGAFASALDIVNSRLSEAINTTAMGRIDGETRAAGLVLAGNSIIESTRLYDAASFCSTQDREMIAERQTALRQLETILTFHKLARSCKYIDAVLELSKLSFLPLGNWKFDVGMEMLQGVSQNVKSCLPELLKVALMCLDNVPDTDGTVRAMKSKIANFVANFLPKGLPNELYEKVAQML</sequence>
<dbReference type="EMBL" id="JABFUD020000025">
    <property type="protein sequence ID" value="KAI5059118.1"/>
    <property type="molecule type" value="Genomic_DNA"/>
</dbReference>
<comment type="similarity">
    <text evidence="2 4">Belongs to the nucleoporin interacting component (NIC) family.</text>
</comment>
<dbReference type="GO" id="GO:0016973">
    <property type="term" value="P:poly(A)+ mRNA export from nucleus"/>
    <property type="evidence" value="ECO:0007669"/>
    <property type="project" value="TreeGrafter"/>
</dbReference>
<name>A0A9D4U1B0_ADICA</name>
<dbReference type="Pfam" id="PF04097">
    <property type="entry name" value="Nic96"/>
    <property type="match status" value="1"/>
</dbReference>
<protein>
    <recommendedName>
        <fullName evidence="4">Nuclear pore protein</fullName>
    </recommendedName>
</protein>
<keyword evidence="6" id="KW-1185">Reference proteome</keyword>
<dbReference type="GO" id="GO:0017056">
    <property type="term" value="F:structural constituent of nuclear pore"/>
    <property type="evidence" value="ECO:0007669"/>
    <property type="project" value="InterPro"/>
</dbReference>
<accession>A0A9D4U1B0</accession>
<dbReference type="InterPro" id="IPR007231">
    <property type="entry name" value="Nucleoporin_int_Nup93/Nic96"/>
</dbReference>
<dbReference type="OrthoDB" id="1918363at2759"/>
<evidence type="ECO:0000313" key="6">
    <source>
        <dbReference type="Proteomes" id="UP000886520"/>
    </source>
</evidence>
<keyword evidence="4" id="KW-0653">Protein transport</keyword>
<evidence type="ECO:0000256" key="4">
    <source>
        <dbReference type="RuleBase" id="RU364035"/>
    </source>
</evidence>
<reference evidence="5" key="1">
    <citation type="submission" date="2021-01" db="EMBL/GenBank/DDBJ databases">
        <title>Adiantum capillus-veneris genome.</title>
        <authorList>
            <person name="Fang Y."/>
            <person name="Liao Q."/>
        </authorList>
    </citation>
    <scope>NUCLEOTIDE SEQUENCE</scope>
    <source>
        <strain evidence="5">H3</strain>
        <tissue evidence="5">Leaf</tissue>
    </source>
</reference>
<keyword evidence="4" id="KW-0509">mRNA transport</keyword>
<keyword evidence="4" id="KW-0811">Translocation</keyword>
<dbReference type="Proteomes" id="UP000886520">
    <property type="component" value="Chromosome 25"/>
</dbReference>
<dbReference type="GO" id="GO:0006606">
    <property type="term" value="P:protein import into nucleus"/>
    <property type="evidence" value="ECO:0007669"/>
    <property type="project" value="TreeGrafter"/>
</dbReference>
<keyword evidence="4" id="KW-0472">Membrane</keyword>
<comment type="subcellular location">
    <subcellularLocation>
        <location evidence="1">Nucleus envelope</location>
    </subcellularLocation>
    <subcellularLocation>
        <location evidence="4">Nucleus</location>
        <location evidence="4">Nuclear pore complex</location>
    </subcellularLocation>
</comment>
<dbReference type="AlphaFoldDB" id="A0A9D4U1B0"/>
<evidence type="ECO:0000256" key="1">
    <source>
        <dbReference type="ARBA" id="ARBA00004259"/>
    </source>
</evidence>
<proteinExistence type="inferred from homology"/>
<dbReference type="GO" id="GO:0005643">
    <property type="term" value="C:nuclear pore"/>
    <property type="evidence" value="ECO:0007669"/>
    <property type="project" value="UniProtKB-SubCell"/>
</dbReference>
<evidence type="ECO:0000313" key="5">
    <source>
        <dbReference type="EMBL" id="KAI5059118.1"/>
    </source>
</evidence>
<keyword evidence="3 4" id="KW-0539">Nucleus</keyword>
<organism evidence="5 6">
    <name type="scientific">Adiantum capillus-veneris</name>
    <name type="common">Maidenhair fern</name>
    <dbReference type="NCBI Taxonomy" id="13818"/>
    <lineage>
        <taxon>Eukaryota</taxon>
        <taxon>Viridiplantae</taxon>
        <taxon>Streptophyta</taxon>
        <taxon>Embryophyta</taxon>
        <taxon>Tracheophyta</taxon>
        <taxon>Polypodiopsida</taxon>
        <taxon>Polypodiidae</taxon>
        <taxon>Polypodiales</taxon>
        <taxon>Pteridineae</taxon>
        <taxon>Pteridaceae</taxon>
        <taxon>Vittarioideae</taxon>
        <taxon>Adiantum</taxon>
    </lineage>
</organism>
<dbReference type="PANTHER" id="PTHR11225">
    <property type="entry name" value="NUCLEAR PORE COMPLEX PROTEIN NUP93 NUCLEOPORIN NUP93 DEAD EYE PROTEIN"/>
    <property type="match status" value="1"/>
</dbReference>